<accession>A0ABN2P4A8</accession>
<name>A0ABN2P4A8_9ACTN</name>
<keyword evidence="2" id="KW-1185">Reference proteome</keyword>
<organism evidence="1 2">
    <name type="scientific">Streptomyces sodiiphilus</name>
    <dbReference type="NCBI Taxonomy" id="226217"/>
    <lineage>
        <taxon>Bacteria</taxon>
        <taxon>Bacillati</taxon>
        <taxon>Actinomycetota</taxon>
        <taxon>Actinomycetes</taxon>
        <taxon>Kitasatosporales</taxon>
        <taxon>Streptomycetaceae</taxon>
        <taxon>Streptomyces</taxon>
    </lineage>
</organism>
<protein>
    <submittedName>
        <fullName evidence="1">Uncharacterized protein</fullName>
    </submittedName>
</protein>
<evidence type="ECO:0000313" key="2">
    <source>
        <dbReference type="Proteomes" id="UP001501303"/>
    </source>
</evidence>
<sequence>MVAVGGCGAGIGVAVVRERLGVGQLPGSLLAGFGEPYGGGDVAEVDGLVREPAQGGGGEFVLACLGGEPVAVRVYGFKPGRVKMSSARPVAIASPLASMACALF</sequence>
<gene>
    <name evidence="1" type="ORF">GCM10009716_21420</name>
</gene>
<evidence type="ECO:0000313" key="1">
    <source>
        <dbReference type="EMBL" id="GAA1911198.1"/>
    </source>
</evidence>
<reference evidence="1 2" key="1">
    <citation type="journal article" date="2019" name="Int. J. Syst. Evol. Microbiol.">
        <title>The Global Catalogue of Microorganisms (GCM) 10K type strain sequencing project: providing services to taxonomists for standard genome sequencing and annotation.</title>
        <authorList>
            <consortium name="The Broad Institute Genomics Platform"/>
            <consortium name="The Broad Institute Genome Sequencing Center for Infectious Disease"/>
            <person name="Wu L."/>
            <person name="Ma J."/>
        </authorList>
    </citation>
    <scope>NUCLEOTIDE SEQUENCE [LARGE SCALE GENOMIC DNA]</scope>
    <source>
        <strain evidence="1 2">JCM 13581</strain>
    </source>
</reference>
<comment type="caution">
    <text evidence="1">The sequence shown here is derived from an EMBL/GenBank/DDBJ whole genome shotgun (WGS) entry which is preliminary data.</text>
</comment>
<dbReference type="EMBL" id="BAAAMJ010000018">
    <property type="protein sequence ID" value="GAA1911198.1"/>
    <property type="molecule type" value="Genomic_DNA"/>
</dbReference>
<proteinExistence type="predicted"/>
<dbReference type="Proteomes" id="UP001501303">
    <property type="component" value="Unassembled WGS sequence"/>
</dbReference>